<evidence type="ECO:0000313" key="6">
    <source>
        <dbReference type="Proteomes" id="UP001201980"/>
    </source>
</evidence>
<dbReference type="SUPFAM" id="SSF53335">
    <property type="entry name" value="S-adenosyl-L-methionine-dependent methyltransferases"/>
    <property type="match status" value="1"/>
</dbReference>
<feature type="compositionally biased region" description="Basic and acidic residues" evidence="3">
    <location>
        <begin position="127"/>
        <end position="153"/>
    </location>
</feature>
<dbReference type="GO" id="GO:0000049">
    <property type="term" value="F:tRNA binding"/>
    <property type="evidence" value="ECO:0007669"/>
    <property type="project" value="TreeGrafter"/>
</dbReference>
<evidence type="ECO:0000313" key="5">
    <source>
        <dbReference type="EMBL" id="KAJ2905142.1"/>
    </source>
</evidence>
<dbReference type="GO" id="GO:0008757">
    <property type="term" value="F:S-adenosylmethionine-dependent methyltransferase activity"/>
    <property type="evidence" value="ECO:0007669"/>
    <property type="project" value="InterPro"/>
</dbReference>
<dbReference type="PANTHER" id="PTHR13069">
    <property type="entry name" value="ALKYLATED DNA REPAIR PROTEIN ALKB HOMOLOG 8"/>
    <property type="match status" value="1"/>
</dbReference>
<feature type="compositionally biased region" description="Low complexity" evidence="3">
    <location>
        <begin position="154"/>
        <end position="166"/>
    </location>
</feature>
<keyword evidence="1" id="KW-0489">Methyltransferase</keyword>
<keyword evidence="2" id="KW-0808">Transferase</keyword>
<dbReference type="GO" id="GO:0005634">
    <property type="term" value="C:nucleus"/>
    <property type="evidence" value="ECO:0007669"/>
    <property type="project" value="TreeGrafter"/>
</dbReference>
<dbReference type="InterPro" id="IPR029063">
    <property type="entry name" value="SAM-dependent_MTases_sf"/>
</dbReference>
<evidence type="ECO:0000256" key="3">
    <source>
        <dbReference type="SAM" id="MobiDB-lite"/>
    </source>
</evidence>
<feature type="region of interest" description="Disordered" evidence="3">
    <location>
        <begin position="115"/>
        <end position="170"/>
    </location>
</feature>
<comment type="caution">
    <text evidence="5">The sequence shown here is derived from an EMBL/GenBank/DDBJ whole genome shotgun (WGS) entry which is preliminary data.</text>
</comment>
<accession>A0AAD5RVL1</accession>
<dbReference type="InterPro" id="IPR013216">
    <property type="entry name" value="Methyltransf_11"/>
</dbReference>
<reference evidence="5" key="1">
    <citation type="submission" date="2022-07" db="EMBL/GenBank/DDBJ databases">
        <title>Draft genome sequence of Zalerion maritima ATCC 34329, a (micro)plastics degrading marine fungus.</title>
        <authorList>
            <person name="Paco A."/>
            <person name="Goncalves M.F.M."/>
            <person name="Rocha-Santos T.A.P."/>
            <person name="Alves A."/>
        </authorList>
    </citation>
    <scope>NUCLEOTIDE SEQUENCE</scope>
    <source>
        <strain evidence="5">ATCC 34329</strain>
    </source>
</reference>
<feature type="domain" description="Methyltransferase type 11" evidence="4">
    <location>
        <begin position="215"/>
        <end position="307"/>
    </location>
</feature>
<dbReference type="InterPro" id="IPR051422">
    <property type="entry name" value="AlkB_tRNA_MeTrf/Diox"/>
</dbReference>
<dbReference type="EMBL" id="JAKWBI020000037">
    <property type="protein sequence ID" value="KAJ2905142.1"/>
    <property type="molecule type" value="Genomic_DNA"/>
</dbReference>
<dbReference type="GO" id="GO:0002098">
    <property type="term" value="P:tRNA wobble uridine modification"/>
    <property type="evidence" value="ECO:0007669"/>
    <property type="project" value="TreeGrafter"/>
</dbReference>
<proteinExistence type="predicted"/>
<keyword evidence="6" id="KW-1185">Reference proteome</keyword>
<dbReference type="PANTHER" id="PTHR13069:SF21">
    <property type="entry name" value="ALKYLATED DNA REPAIR PROTEIN ALKB HOMOLOG 8"/>
    <property type="match status" value="1"/>
</dbReference>
<dbReference type="GO" id="GO:0030488">
    <property type="term" value="P:tRNA methylation"/>
    <property type="evidence" value="ECO:0007669"/>
    <property type="project" value="TreeGrafter"/>
</dbReference>
<dbReference type="GO" id="GO:0005737">
    <property type="term" value="C:cytoplasm"/>
    <property type="evidence" value="ECO:0007669"/>
    <property type="project" value="TreeGrafter"/>
</dbReference>
<evidence type="ECO:0000259" key="4">
    <source>
        <dbReference type="Pfam" id="PF08241"/>
    </source>
</evidence>
<dbReference type="Proteomes" id="UP001201980">
    <property type="component" value="Unassembled WGS sequence"/>
</dbReference>
<dbReference type="Gene3D" id="3.40.50.150">
    <property type="entry name" value="Vaccinia Virus protein VP39"/>
    <property type="match status" value="1"/>
</dbReference>
<dbReference type="AlphaFoldDB" id="A0AAD5RVL1"/>
<organism evidence="5 6">
    <name type="scientific">Zalerion maritima</name>
    <dbReference type="NCBI Taxonomy" id="339359"/>
    <lineage>
        <taxon>Eukaryota</taxon>
        <taxon>Fungi</taxon>
        <taxon>Dikarya</taxon>
        <taxon>Ascomycota</taxon>
        <taxon>Pezizomycotina</taxon>
        <taxon>Sordariomycetes</taxon>
        <taxon>Lulworthiomycetidae</taxon>
        <taxon>Lulworthiales</taxon>
        <taxon>Lulworthiaceae</taxon>
        <taxon>Zalerion</taxon>
    </lineage>
</organism>
<dbReference type="GO" id="GO:0106335">
    <property type="term" value="F:tRNA (5-carboxymethyluridine(34)-5-O)-methyltransferase activity"/>
    <property type="evidence" value="ECO:0007669"/>
    <property type="project" value="TreeGrafter"/>
</dbReference>
<dbReference type="CDD" id="cd02440">
    <property type="entry name" value="AdoMet_MTases"/>
    <property type="match status" value="1"/>
</dbReference>
<dbReference type="Pfam" id="PF08241">
    <property type="entry name" value="Methyltransf_11"/>
    <property type="match status" value="1"/>
</dbReference>
<sequence>MSSGQGKGYCSSVPDEGGEVVDGGCSRTATGPNPPTVAVKRALVPSTPATPPLTRPLKGGDENSGFGPRLPGLQPASGGVSQGPRDGGSTASSSTVPENKLSRVTHITAQAAELKAVTNKSAAETGGGERREVAHLPREAAAKSHADDVKGDVESITGTGTTSESGNDQAASEYEATHVHSVYSSIAFHFSSTRHKPWPRVSTFLERVAPASIGIDVGCGNGKYIGVNKNVWVVGSDTCRELIACAQDRLRKEPLGGEASVQADGLALPFRAGMADFAICIAVLHHLSTRERRVEGVGAILDCLRPGQDGGGQALLYVWALEQEGSRRGWQEGGEQDLLVPWVMKGKKKKDQAKDEEGKGEDATYRRYYHLYAKGELEEDVRMAQGRVVESGYEKDNWWVVCEKGG</sequence>
<gene>
    <name evidence="5" type="ORF">MKZ38_006219</name>
</gene>
<evidence type="ECO:0000256" key="2">
    <source>
        <dbReference type="ARBA" id="ARBA00022679"/>
    </source>
</evidence>
<feature type="region of interest" description="Disordered" evidence="3">
    <location>
        <begin position="1"/>
        <end position="100"/>
    </location>
</feature>
<name>A0AAD5RVL1_9PEZI</name>
<evidence type="ECO:0000256" key="1">
    <source>
        <dbReference type="ARBA" id="ARBA00022603"/>
    </source>
</evidence>
<protein>
    <recommendedName>
        <fullName evidence="4">Methyltransferase type 11 domain-containing protein</fullName>
    </recommendedName>
</protein>